<name>A0ABP3F055_9ACTN</name>
<comment type="caution">
    <text evidence="3">The sequence shown here is derived from an EMBL/GenBank/DDBJ whole genome shotgun (WGS) entry which is preliminary data.</text>
</comment>
<sequence length="381" mass="41577">MNELEIVDAELLPIAQSDLLGMGLGSGLSVHSSADYELSPETVEALKSAVPAETYRKYDFWLRRAAGWCAQQERSRTVLPMTTETLTEWIRVTIDTPSEKTGAPYGASALGQAVAAILAAHTWSRIPVERHPDPRPARLLIKAHKKRLADCGRRVKKSATVDTDGFVAMVRECDTSTLTGLRDRLIIVWSIWAMTRRSEFSDRVLPDAVVVPRKGVRLFFASSKTDQGAEGEWVVMPRRDDLLDPVTAYVEYRDALAAAGITTGKILRRIDRWGNVGEELSAESVNDIIQARAEAAGVLYDDNGLKFTAHGARASGATIADENGASGAAIRRQGRWSPNSKVADGYIRPRDEWDGNAMAKVPVIPAPRAESDDLGQVAGRG</sequence>
<dbReference type="InterPro" id="IPR011010">
    <property type="entry name" value="DNA_brk_join_enz"/>
</dbReference>
<evidence type="ECO:0000313" key="3">
    <source>
        <dbReference type="EMBL" id="GAA0286832.1"/>
    </source>
</evidence>
<evidence type="ECO:0000256" key="1">
    <source>
        <dbReference type="ARBA" id="ARBA00023125"/>
    </source>
</evidence>
<evidence type="ECO:0008006" key="5">
    <source>
        <dbReference type="Google" id="ProtNLM"/>
    </source>
</evidence>
<dbReference type="InterPro" id="IPR010998">
    <property type="entry name" value="Integrase_recombinase_N"/>
</dbReference>
<dbReference type="SUPFAM" id="SSF56349">
    <property type="entry name" value="DNA breaking-rejoining enzymes"/>
    <property type="match status" value="1"/>
</dbReference>
<dbReference type="SUPFAM" id="SSF47823">
    <property type="entry name" value="lambda integrase-like, N-terminal domain"/>
    <property type="match status" value="1"/>
</dbReference>
<keyword evidence="4" id="KW-1185">Reference proteome</keyword>
<keyword evidence="2" id="KW-0233">DNA recombination</keyword>
<dbReference type="Gene3D" id="1.10.150.130">
    <property type="match status" value="1"/>
</dbReference>
<dbReference type="InterPro" id="IPR013762">
    <property type="entry name" value="Integrase-like_cat_sf"/>
</dbReference>
<evidence type="ECO:0000313" key="4">
    <source>
        <dbReference type="Proteomes" id="UP001501867"/>
    </source>
</evidence>
<dbReference type="PANTHER" id="PTHR34605">
    <property type="entry name" value="PHAGE_INTEGRASE DOMAIN-CONTAINING PROTEIN"/>
    <property type="match status" value="1"/>
</dbReference>
<dbReference type="InterPro" id="IPR052925">
    <property type="entry name" value="Phage_Integrase-like_Recomb"/>
</dbReference>
<accession>A0ABP3F055</accession>
<proteinExistence type="predicted"/>
<dbReference type="Gene3D" id="1.10.443.10">
    <property type="entry name" value="Intergrase catalytic core"/>
    <property type="match status" value="1"/>
</dbReference>
<reference evidence="4" key="1">
    <citation type="journal article" date="2019" name="Int. J. Syst. Evol. Microbiol.">
        <title>The Global Catalogue of Microorganisms (GCM) 10K type strain sequencing project: providing services to taxonomists for standard genome sequencing and annotation.</title>
        <authorList>
            <consortium name="The Broad Institute Genomics Platform"/>
            <consortium name="The Broad Institute Genome Sequencing Center for Infectious Disease"/>
            <person name="Wu L."/>
            <person name="Ma J."/>
        </authorList>
    </citation>
    <scope>NUCLEOTIDE SEQUENCE [LARGE SCALE GENOMIC DNA]</scope>
    <source>
        <strain evidence="4">JCM 4505</strain>
    </source>
</reference>
<dbReference type="EMBL" id="BAAABV010000015">
    <property type="protein sequence ID" value="GAA0286832.1"/>
    <property type="molecule type" value="Genomic_DNA"/>
</dbReference>
<keyword evidence="1" id="KW-0238">DNA-binding</keyword>
<protein>
    <recommendedName>
        <fullName evidence="5">Integrase</fullName>
    </recommendedName>
</protein>
<dbReference type="Proteomes" id="UP001501867">
    <property type="component" value="Unassembled WGS sequence"/>
</dbReference>
<dbReference type="PANTHER" id="PTHR34605:SF4">
    <property type="entry name" value="DNA ADENINE METHYLTRANSFERASE"/>
    <property type="match status" value="1"/>
</dbReference>
<gene>
    <name evidence="3" type="ORF">GCM10010302_26440</name>
</gene>
<organism evidence="3 4">
    <name type="scientific">Streptomyces polychromogenes</name>
    <dbReference type="NCBI Taxonomy" id="67342"/>
    <lineage>
        <taxon>Bacteria</taxon>
        <taxon>Bacillati</taxon>
        <taxon>Actinomycetota</taxon>
        <taxon>Actinomycetes</taxon>
        <taxon>Kitasatosporales</taxon>
        <taxon>Streptomycetaceae</taxon>
        <taxon>Streptomyces</taxon>
    </lineage>
</organism>
<evidence type="ECO:0000256" key="2">
    <source>
        <dbReference type="ARBA" id="ARBA00023172"/>
    </source>
</evidence>